<evidence type="ECO:0000313" key="9">
    <source>
        <dbReference type="EMBL" id="RWX27260.1"/>
    </source>
</evidence>
<feature type="transmembrane region" description="Helical" evidence="7">
    <location>
        <begin position="325"/>
        <end position="347"/>
    </location>
</feature>
<proteinExistence type="inferred from homology"/>
<dbReference type="InterPro" id="IPR005829">
    <property type="entry name" value="Sugar_transporter_CS"/>
</dbReference>
<keyword evidence="6 7" id="KW-0472">Membrane</keyword>
<dbReference type="PROSITE" id="PS50850">
    <property type="entry name" value="MFS"/>
    <property type="match status" value="1"/>
</dbReference>
<dbReference type="GO" id="GO:0022857">
    <property type="term" value="F:transmembrane transporter activity"/>
    <property type="evidence" value="ECO:0007669"/>
    <property type="project" value="InterPro"/>
</dbReference>
<dbReference type="RefSeq" id="WP_128402437.1">
    <property type="nucleotide sequence ID" value="NZ_CP090090.1"/>
</dbReference>
<comment type="similarity">
    <text evidence="3">Belongs to the major facilitator superfamily. TCR/Tet family.</text>
</comment>
<feature type="transmembrane region" description="Helical" evidence="7">
    <location>
        <begin position="301"/>
        <end position="319"/>
    </location>
</feature>
<feature type="transmembrane region" description="Helical" evidence="7">
    <location>
        <begin position="57"/>
        <end position="77"/>
    </location>
</feature>
<protein>
    <submittedName>
        <fullName evidence="9">MFS transporter</fullName>
    </submittedName>
</protein>
<feature type="transmembrane region" description="Helical" evidence="7">
    <location>
        <begin position="23"/>
        <end position="45"/>
    </location>
</feature>
<dbReference type="GO" id="GO:0016020">
    <property type="term" value="C:membrane"/>
    <property type="evidence" value="ECO:0007669"/>
    <property type="project" value="UniProtKB-SubCell"/>
</dbReference>
<evidence type="ECO:0000259" key="8">
    <source>
        <dbReference type="PROSITE" id="PS50850"/>
    </source>
</evidence>
<dbReference type="PANTHER" id="PTHR24002">
    <property type="entry name" value="SOLUTE CARRIER FAMILY 22 MEMBER 18"/>
    <property type="match status" value="1"/>
</dbReference>
<dbReference type="CDD" id="cd17330">
    <property type="entry name" value="MFS_SLC46_TetA_like"/>
    <property type="match status" value="1"/>
</dbReference>
<feature type="domain" description="Major facilitator superfamily (MFS) profile" evidence="8">
    <location>
        <begin position="23"/>
        <end position="413"/>
    </location>
</feature>
<dbReference type="Gene3D" id="1.20.1250.20">
    <property type="entry name" value="MFS general substrate transporter like domains"/>
    <property type="match status" value="1"/>
</dbReference>
<feature type="transmembrane region" description="Helical" evidence="7">
    <location>
        <begin position="147"/>
        <end position="169"/>
    </location>
</feature>
<keyword evidence="5 7" id="KW-1133">Transmembrane helix</keyword>
<evidence type="ECO:0000256" key="7">
    <source>
        <dbReference type="SAM" id="Phobius"/>
    </source>
</evidence>
<dbReference type="PROSITE" id="PS00216">
    <property type="entry name" value="SUGAR_TRANSPORT_1"/>
    <property type="match status" value="1"/>
</dbReference>
<name>A0A444HUN3_RHILE</name>
<evidence type="ECO:0000256" key="3">
    <source>
        <dbReference type="ARBA" id="ARBA00007520"/>
    </source>
</evidence>
<feature type="transmembrane region" description="Helical" evidence="7">
    <location>
        <begin position="359"/>
        <end position="381"/>
    </location>
</feature>
<comment type="subcellular location">
    <subcellularLocation>
        <location evidence="2">Membrane</location>
        <topology evidence="2">Multi-pass membrane protein</topology>
    </subcellularLocation>
</comment>
<evidence type="ECO:0000256" key="5">
    <source>
        <dbReference type="ARBA" id="ARBA00022989"/>
    </source>
</evidence>
<dbReference type="EMBL" id="SBHX01000053">
    <property type="protein sequence ID" value="RWX27260.1"/>
    <property type="molecule type" value="Genomic_DNA"/>
</dbReference>
<feature type="transmembrane region" description="Helical" evidence="7">
    <location>
        <begin position="228"/>
        <end position="250"/>
    </location>
</feature>
<feature type="transmembrane region" description="Helical" evidence="7">
    <location>
        <begin position="387"/>
        <end position="405"/>
    </location>
</feature>
<sequence>MSDELRPIDAAASAASQRLDWRLMLPVFIVVSLDAASSGAILPILPFYLRTLGASPLVLGLVLAAEALSQFVAAPWLGQLSDRYGRKRVLLASQAGALISLLLLALANSVVFVLLARILLGLTAANFSAAAAYAADNSSPATRRQAIGILSAGLGLGGMLGPSFSGYLADISLTAPIWVALALSATSMLVTGLWLKGAHAPGRFGNDSAADEAVGEKVSFRPLLASPVIRVLVVVLLCHYFSYGMFSSQLAVFLADTFTWNEHAFGPKELGYLLTADGAINILVQLFLLTWLGGIFSERGLIVLVFIILSIGYVTAGLASDIATLAFAVLCISTGVALARPTFVAALSVHVPQQRQGIVMGATQSLVAVTDIVTPVLAGVILGQSLYGAWIGAVVAIALAGAVIAHSRLPQIDPETNAAGG</sequence>
<keyword evidence="4 7" id="KW-0812">Transmembrane</keyword>
<dbReference type="SUPFAM" id="SSF103473">
    <property type="entry name" value="MFS general substrate transporter"/>
    <property type="match status" value="1"/>
</dbReference>
<gene>
    <name evidence="9" type="ORF">EHI47_21185</name>
</gene>
<dbReference type="Pfam" id="PF07690">
    <property type="entry name" value="MFS_1"/>
    <property type="match status" value="1"/>
</dbReference>
<feature type="transmembrane region" description="Helical" evidence="7">
    <location>
        <begin position="270"/>
        <end position="289"/>
    </location>
</feature>
<dbReference type="InterPro" id="IPR011701">
    <property type="entry name" value="MFS"/>
</dbReference>
<dbReference type="PANTHER" id="PTHR24002:SF3">
    <property type="entry name" value="SOLUTE CARRIER FAMILY 22 MEMBER 18"/>
    <property type="match status" value="1"/>
</dbReference>
<evidence type="ECO:0000256" key="4">
    <source>
        <dbReference type="ARBA" id="ARBA00022692"/>
    </source>
</evidence>
<dbReference type="Proteomes" id="UP000283817">
    <property type="component" value="Unassembled WGS sequence"/>
</dbReference>
<evidence type="ECO:0000256" key="6">
    <source>
        <dbReference type="ARBA" id="ARBA00023136"/>
    </source>
</evidence>
<dbReference type="AlphaFoldDB" id="A0A444HUN3"/>
<evidence type="ECO:0000256" key="2">
    <source>
        <dbReference type="ARBA" id="ARBA00004141"/>
    </source>
</evidence>
<dbReference type="InterPro" id="IPR020846">
    <property type="entry name" value="MFS_dom"/>
</dbReference>
<evidence type="ECO:0000256" key="1">
    <source>
        <dbReference type="ARBA" id="ARBA00003279"/>
    </source>
</evidence>
<comment type="function">
    <text evidence="1">Resistance to tetracycline by an active tetracycline efflux. This is an energy-dependent process that decreases the accumulation of the antibiotic in whole cells. This protein functions as a metal-tetracycline/H(+) antiporter.</text>
</comment>
<comment type="caution">
    <text evidence="9">The sequence shown here is derived from an EMBL/GenBank/DDBJ whole genome shotgun (WGS) entry which is preliminary data.</text>
</comment>
<organism evidence="9 10">
    <name type="scientific">Rhizobium leguminosarum</name>
    <dbReference type="NCBI Taxonomy" id="384"/>
    <lineage>
        <taxon>Bacteria</taxon>
        <taxon>Pseudomonadati</taxon>
        <taxon>Pseudomonadota</taxon>
        <taxon>Alphaproteobacteria</taxon>
        <taxon>Hyphomicrobiales</taxon>
        <taxon>Rhizobiaceae</taxon>
        <taxon>Rhizobium/Agrobacterium group</taxon>
        <taxon>Rhizobium</taxon>
    </lineage>
</organism>
<dbReference type="InterPro" id="IPR001958">
    <property type="entry name" value="Tet-R_TetA/multi-R_MdtG-like"/>
</dbReference>
<evidence type="ECO:0000313" key="10">
    <source>
        <dbReference type="Proteomes" id="UP000283817"/>
    </source>
</evidence>
<accession>A0A444HUN3</accession>
<feature type="transmembrane region" description="Helical" evidence="7">
    <location>
        <begin position="175"/>
        <end position="195"/>
    </location>
</feature>
<dbReference type="InterPro" id="IPR036259">
    <property type="entry name" value="MFS_trans_sf"/>
</dbReference>
<dbReference type="PRINTS" id="PR01035">
    <property type="entry name" value="TCRTETA"/>
</dbReference>
<reference evidence="9 10" key="1">
    <citation type="submission" date="2019-01" db="EMBL/GenBank/DDBJ databases">
        <title>RHIZO-ID as a novel technology for direct rhizobia identification.</title>
        <authorList>
            <person name="De Meyer S.E."/>
        </authorList>
    </citation>
    <scope>NUCLEOTIDE SEQUENCE [LARGE SCALE GENOMIC DNA]</scope>
    <source>
        <strain evidence="9 10">WSM448</strain>
    </source>
</reference>